<name>A0A9W9FM43_9EURO</name>
<dbReference type="PANTHER" id="PTHR19303:SF73">
    <property type="entry name" value="PROTEIN PDC2"/>
    <property type="match status" value="1"/>
</dbReference>
<dbReference type="Pfam" id="PF18107">
    <property type="entry name" value="HTH_ABP1_N"/>
    <property type="match status" value="1"/>
</dbReference>
<dbReference type="InterPro" id="IPR004875">
    <property type="entry name" value="DDE_SF_endonuclease_dom"/>
</dbReference>
<dbReference type="PANTHER" id="PTHR19303">
    <property type="entry name" value="TRANSPOSON"/>
    <property type="match status" value="1"/>
</dbReference>
<dbReference type="EMBL" id="JAPQKI010000004">
    <property type="protein sequence ID" value="KAJ5102472.1"/>
    <property type="molecule type" value="Genomic_DNA"/>
</dbReference>
<dbReference type="SUPFAM" id="SSF46689">
    <property type="entry name" value="Homeodomain-like"/>
    <property type="match status" value="2"/>
</dbReference>
<dbReference type="SMART" id="SM00674">
    <property type="entry name" value="CENPB"/>
    <property type="match status" value="1"/>
</dbReference>
<dbReference type="Pfam" id="PF03221">
    <property type="entry name" value="HTH_Tnp_Tc5"/>
    <property type="match status" value="1"/>
</dbReference>
<accession>A0A9W9FM43</accession>
<dbReference type="Pfam" id="PF03184">
    <property type="entry name" value="DDE_1"/>
    <property type="match status" value="1"/>
</dbReference>
<reference evidence="3" key="1">
    <citation type="submission" date="2022-11" db="EMBL/GenBank/DDBJ databases">
        <authorList>
            <person name="Petersen C."/>
        </authorList>
    </citation>
    <scope>NUCLEOTIDE SEQUENCE</scope>
    <source>
        <strain evidence="3">IBT 30761</strain>
    </source>
</reference>
<gene>
    <name evidence="3" type="ORF">N7532_003001</name>
</gene>
<organism evidence="3 4">
    <name type="scientific">Penicillium argentinense</name>
    <dbReference type="NCBI Taxonomy" id="1131581"/>
    <lineage>
        <taxon>Eukaryota</taxon>
        <taxon>Fungi</taxon>
        <taxon>Dikarya</taxon>
        <taxon>Ascomycota</taxon>
        <taxon>Pezizomycotina</taxon>
        <taxon>Eurotiomycetes</taxon>
        <taxon>Eurotiomycetidae</taxon>
        <taxon>Eurotiales</taxon>
        <taxon>Aspergillaceae</taxon>
        <taxon>Penicillium</taxon>
    </lineage>
</organism>
<dbReference type="Proteomes" id="UP001149074">
    <property type="component" value="Unassembled WGS sequence"/>
</dbReference>
<protein>
    <recommendedName>
        <fullName evidence="2">HTH CENPB-type domain-containing protein</fullName>
    </recommendedName>
</protein>
<dbReference type="GO" id="GO:0003677">
    <property type="term" value="F:DNA binding"/>
    <property type="evidence" value="ECO:0007669"/>
    <property type="project" value="UniProtKB-KW"/>
</dbReference>
<reference evidence="3" key="2">
    <citation type="journal article" date="2023" name="IMA Fungus">
        <title>Comparative genomic study of the Penicillium genus elucidates a diverse pangenome and 15 lateral gene transfer events.</title>
        <authorList>
            <person name="Petersen C."/>
            <person name="Sorensen T."/>
            <person name="Nielsen M.R."/>
            <person name="Sondergaard T.E."/>
            <person name="Sorensen J.L."/>
            <person name="Fitzpatrick D.A."/>
            <person name="Frisvad J.C."/>
            <person name="Nielsen K.L."/>
        </authorList>
    </citation>
    <scope>NUCLEOTIDE SEQUENCE</scope>
    <source>
        <strain evidence="3">IBT 30761</strain>
    </source>
</reference>
<feature type="domain" description="HTH CENPB-type" evidence="2">
    <location>
        <begin position="70"/>
        <end position="145"/>
    </location>
</feature>
<dbReference type="AlphaFoldDB" id="A0A9W9FM43"/>
<keyword evidence="1" id="KW-0238">DNA-binding</keyword>
<evidence type="ECO:0000313" key="4">
    <source>
        <dbReference type="Proteomes" id="UP001149074"/>
    </source>
</evidence>
<keyword evidence="4" id="KW-1185">Reference proteome</keyword>
<dbReference type="RefSeq" id="XP_056475852.1">
    <property type="nucleotide sequence ID" value="XM_056615495.1"/>
</dbReference>
<dbReference type="InterPro" id="IPR050863">
    <property type="entry name" value="CenT-Element_Derived"/>
</dbReference>
<sequence length="380" mass="43625">MPTTRRARKGISDAQKQALRVYASETQPTPSQRVCVEWFRSQFGRLIDRATVSKILSSKYQHLDIGPASLNMRSSTSHWPILDQALFEWQQRHQDAGFPITGPLLRLKAIEYWRKTPEYAERPVPLFSDGWLIRQYQPEDIYNMDETGLYWRRMPNGGLSTDGYAGQKRDKARVTIVVLTNSTGSDRLRAFYKNIGKQRRVLLLLDNFSAPLCALEDAPPPSNIKVVFFPANATSVYQPLNQGIIQNLKHHYRRKWMIWMINILDQNLDPKKKMSLNYTLRWLTQAWRNDVLDQTIQNCFIKSTIVSRCTDQIQSAPRPEPLELMPLYQSVINRFPADVDSDTHTVMSLDNFLNPSDENDFGESDLSDIIADISGEGGDG</sequence>
<dbReference type="InterPro" id="IPR006600">
    <property type="entry name" value="HTH_CenpB_DNA-bd_dom"/>
</dbReference>
<dbReference type="GeneID" id="81354474"/>
<evidence type="ECO:0000259" key="2">
    <source>
        <dbReference type="PROSITE" id="PS51253"/>
    </source>
</evidence>
<dbReference type="PROSITE" id="PS51253">
    <property type="entry name" value="HTH_CENPB"/>
    <property type="match status" value="1"/>
</dbReference>
<dbReference type="InterPro" id="IPR041188">
    <property type="entry name" value="HTH_ABP1_N"/>
</dbReference>
<proteinExistence type="predicted"/>
<evidence type="ECO:0000313" key="3">
    <source>
        <dbReference type="EMBL" id="KAJ5102472.1"/>
    </source>
</evidence>
<feature type="non-terminal residue" evidence="3">
    <location>
        <position position="380"/>
    </location>
</feature>
<dbReference type="OrthoDB" id="125347at2759"/>
<dbReference type="Gene3D" id="1.10.10.60">
    <property type="entry name" value="Homeodomain-like"/>
    <property type="match status" value="2"/>
</dbReference>
<evidence type="ECO:0000256" key="1">
    <source>
        <dbReference type="ARBA" id="ARBA00023125"/>
    </source>
</evidence>
<dbReference type="GO" id="GO:0005634">
    <property type="term" value="C:nucleus"/>
    <property type="evidence" value="ECO:0007669"/>
    <property type="project" value="TreeGrafter"/>
</dbReference>
<dbReference type="InterPro" id="IPR009057">
    <property type="entry name" value="Homeodomain-like_sf"/>
</dbReference>
<comment type="caution">
    <text evidence="3">The sequence shown here is derived from an EMBL/GenBank/DDBJ whole genome shotgun (WGS) entry which is preliminary data.</text>
</comment>